<dbReference type="EMBL" id="CP135253">
    <property type="protein sequence ID" value="WNS38060.1"/>
    <property type="molecule type" value="Genomic_DNA"/>
</dbReference>
<accession>A0AA96RRH0</accession>
<gene>
    <name evidence="1" type="ORF">ACE3KR_18080</name>
    <name evidence="2" type="ORF">RQP59_00320</name>
</gene>
<name>A0AA96RRH0_9ENTR</name>
<dbReference type="Proteomes" id="UP001577381">
    <property type="component" value="Unassembled WGS sequence"/>
</dbReference>
<dbReference type="KEGG" id="echu:RQP59_00320"/>
<organism evidence="2">
    <name type="scientific">Enterobacter chuandaensis</name>
    <dbReference type="NCBI Taxonomy" id="2497875"/>
    <lineage>
        <taxon>Bacteria</taxon>
        <taxon>Pseudomonadati</taxon>
        <taxon>Pseudomonadota</taxon>
        <taxon>Gammaproteobacteria</taxon>
        <taxon>Enterobacterales</taxon>
        <taxon>Enterobacteriaceae</taxon>
        <taxon>Enterobacter</taxon>
        <taxon>Enterobacter cloacae complex</taxon>
    </lineage>
</organism>
<protein>
    <submittedName>
        <fullName evidence="2">SMI1/KNR4 family protein</fullName>
    </submittedName>
</protein>
<keyword evidence="3" id="KW-1185">Reference proteome</keyword>
<sequence length="128" mass="14884">MKRFLCPKTALANGFQYPQSFLDLINKDYLIDLEPWWFLCEFEGFSQKWLDEIKKQYPDRNLIPFAKKSDSDDIACFDGNSTSGDPKVYYVHAFASPGWEDHGSVASFNVWFEDAKKESALYKSEQET</sequence>
<evidence type="ECO:0000313" key="3">
    <source>
        <dbReference type="Proteomes" id="UP001577381"/>
    </source>
</evidence>
<evidence type="ECO:0000313" key="2">
    <source>
        <dbReference type="EMBL" id="WNS38060.1"/>
    </source>
</evidence>
<dbReference type="EMBL" id="JBHGSI010000005">
    <property type="protein sequence ID" value="MFB4720787.1"/>
    <property type="molecule type" value="Genomic_DNA"/>
</dbReference>
<dbReference type="RefSeq" id="WP_265195273.1">
    <property type="nucleotide sequence ID" value="NZ_CP135253.1"/>
</dbReference>
<reference evidence="1 3" key="2">
    <citation type="submission" date="2024-09" db="EMBL/GenBank/DDBJ databases">
        <title>Molecular characterization of Carbapenemase-producing Enterobacter cloacae Complex from Infections in Argentina.</title>
        <authorList>
            <person name="De Mendieta J.M."/>
            <person name="Gomez S."/>
        </authorList>
    </citation>
    <scope>NUCLEOTIDE SEQUENCE [LARGE SCALE GENOMIC DNA]</scope>
    <source>
        <strain evidence="1 3">M23267</strain>
    </source>
</reference>
<proteinExistence type="predicted"/>
<dbReference type="AlphaFoldDB" id="A0AA96RRH0"/>
<reference evidence="2" key="1">
    <citation type="submission" date="2023-09" db="EMBL/GenBank/DDBJ databases">
        <title>Coexistence of blaNDM-1 and blaKPC-2 in Enterobacter chuandaensis.</title>
        <authorList>
            <person name="Chen R."/>
        </authorList>
    </citation>
    <scope>NUCLEOTIDE SEQUENCE</scope>
    <source>
        <strain evidence="2">FAHZZU5885</strain>
    </source>
</reference>
<evidence type="ECO:0000313" key="1">
    <source>
        <dbReference type="EMBL" id="MFB4720787.1"/>
    </source>
</evidence>